<feature type="compositionally biased region" description="Polar residues" evidence="1">
    <location>
        <begin position="1"/>
        <end position="29"/>
    </location>
</feature>
<dbReference type="Proteomes" id="UP000796880">
    <property type="component" value="Unassembled WGS sequence"/>
</dbReference>
<evidence type="ECO:0000313" key="2">
    <source>
        <dbReference type="EMBL" id="KAF3433646.1"/>
    </source>
</evidence>
<evidence type="ECO:0000313" key="3">
    <source>
        <dbReference type="Proteomes" id="UP000796880"/>
    </source>
</evidence>
<name>A0A8K0GQI5_9ROSA</name>
<sequence>MGKSIRTTSEGDGTPSHHSTVPRQVTSWADTFGDSGDEPDDDDYAYDFGEDESPPLQCEGSSKPSNEFDDTLYRGQQLNTMVMVPFQPSSALIAAQRNLDLVASQTNVSETTDQNL</sequence>
<organism evidence="2 3">
    <name type="scientific">Rhamnella rubrinervis</name>
    <dbReference type="NCBI Taxonomy" id="2594499"/>
    <lineage>
        <taxon>Eukaryota</taxon>
        <taxon>Viridiplantae</taxon>
        <taxon>Streptophyta</taxon>
        <taxon>Embryophyta</taxon>
        <taxon>Tracheophyta</taxon>
        <taxon>Spermatophyta</taxon>
        <taxon>Magnoliopsida</taxon>
        <taxon>eudicotyledons</taxon>
        <taxon>Gunneridae</taxon>
        <taxon>Pentapetalae</taxon>
        <taxon>rosids</taxon>
        <taxon>fabids</taxon>
        <taxon>Rosales</taxon>
        <taxon>Rhamnaceae</taxon>
        <taxon>rhamnoid group</taxon>
        <taxon>Rhamneae</taxon>
        <taxon>Rhamnella</taxon>
    </lineage>
</organism>
<accession>A0A8K0GQI5</accession>
<evidence type="ECO:0000256" key="1">
    <source>
        <dbReference type="SAM" id="MobiDB-lite"/>
    </source>
</evidence>
<dbReference type="EMBL" id="VOIH02000011">
    <property type="protein sequence ID" value="KAF3433646.1"/>
    <property type="molecule type" value="Genomic_DNA"/>
</dbReference>
<keyword evidence="3" id="KW-1185">Reference proteome</keyword>
<proteinExistence type="predicted"/>
<protein>
    <submittedName>
        <fullName evidence="2">Uncharacterized protein</fullName>
    </submittedName>
</protein>
<gene>
    <name evidence="2" type="ORF">FNV43_RR24749</name>
</gene>
<dbReference type="AlphaFoldDB" id="A0A8K0GQI5"/>
<comment type="caution">
    <text evidence="2">The sequence shown here is derived from an EMBL/GenBank/DDBJ whole genome shotgun (WGS) entry which is preliminary data.</text>
</comment>
<feature type="compositionally biased region" description="Acidic residues" evidence="1">
    <location>
        <begin position="35"/>
        <end position="53"/>
    </location>
</feature>
<reference evidence="2" key="1">
    <citation type="submission" date="2020-03" db="EMBL/GenBank/DDBJ databases">
        <title>A high-quality chromosome-level genome assembly of a woody plant with both climbing and erect habits, Rhamnella rubrinervis.</title>
        <authorList>
            <person name="Lu Z."/>
            <person name="Yang Y."/>
            <person name="Zhu X."/>
            <person name="Sun Y."/>
        </authorList>
    </citation>
    <scope>NUCLEOTIDE SEQUENCE</scope>
    <source>
        <strain evidence="2">BYM</strain>
        <tissue evidence="2">Leaf</tissue>
    </source>
</reference>
<feature type="region of interest" description="Disordered" evidence="1">
    <location>
        <begin position="1"/>
        <end position="70"/>
    </location>
</feature>